<sequence length="285" mass="32886">MTRKKKFQTPVQANFKLCLESECTTKDLSSYMTINLREGSGHKKSEPEETVTHAIFECPPALQTWTLSSTPSSSQIFPISNIYTNMEYLFWRKKCNMEPEDDRYHYPWIIWYIWKVRNDKLFRGIDRDPLELVRYAESECQAWYNAKDTISAPPHAQIVEETQALRLDNICMVDGTRNLRRRETSLHSKLEALIWAMESMLQHSTCQRFETYCKDLIAIITDPQAWPNFPTELEACWGCATPPQVCGDGSGVGLITAVFSGGNSSRWKSLVMAEKEYESPLRFPS</sequence>
<dbReference type="HOGENOM" id="CLU_977776_0_0_1"/>
<evidence type="ECO:0000313" key="1">
    <source>
        <dbReference type="EnsemblPlants" id="Bo3g040210.1"/>
    </source>
</evidence>
<accession>A0A0D3B797</accession>
<dbReference type="Proteomes" id="UP000032141">
    <property type="component" value="Chromosome C3"/>
</dbReference>
<reference evidence="1 2" key="1">
    <citation type="journal article" date="2014" name="Genome Biol.">
        <title>Transcriptome and methylome profiling reveals relics of genome dominance in the mesopolyploid Brassica oleracea.</title>
        <authorList>
            <person name="Parkin I.A."/>
            <person name="Koh C."/>
            <person name="Tang H."/>
            <person name="Robinson S.J."/>
            <person name="Kagale S."/>
            <person name="Clarke W.E."/>
            <person name="Town C.D."/>
            <person name="Nixon J."/>
            <person name="Krishnakumar V."/>
            <person name="Bidwell S.L."/>
            <person name="Denoeud F."/>
            <person name="Belcram H."/>
            <person name="Links M.G."/>
            <person name="Just J."/>
            <person name="Clarke C."/>
            <person name="Bender T."/>
            <person name="Huebert T."/>
            <person name="Mason A.S."/>
            <person name="Pires J.C."/>
            <person name="Barker G."/>
            <person name="Moore J."/>
            <person name="Walley P.G."/>
            <person name="Manoli S."/>
            <person name="Batley J."/>
            <person name="Edwards D."/>
            <person name="Nelson M.N."/>
            <person name="Wang X."/>
            <person name="Paterson A.H."/>
            <person name="King G."/>
            <person name="Bancroft I."/>
            <person name="Chalhoub B."/>
            <person name="Sharpe A.G."/>
        </authorList>
    </citation>
    <scope>NUCLEOTIDE SEQUENCE</scope>
    <source>
        <strain evidence="1 2">cv. TO1000</strain>
    </source>
</reference>
<name>A0A0D3B797_BRAOL</name>
<dbReference type="AlphaFoldDB" id="A0A0D3B797"/>
<evidence type="ECO:0000313" key="2">
    <source>
        <dbReference type="Proteomes" id="UP000032141"/>
    </source>
</evidence>
<evidence type="ECO:0008006" key="3">
    <source>
        <dbReference type="Google" id="ProtNLM"/>
    </source>
</evidence>
<protein>
    <recommendedName>
        <fullName evidence="3">RNase H type-1 domain-containing protein</fullName>
    </recommendedName>
</protein>
<keyword evidence="2" id="KW-1185">Reference proteome</keyword>
<dbReference type="EnsemblPlants" id="Bo3g040210.1">
    <property type="protein sequence ID" value="Bo3g040210.1"/>
    <property type="gene ID" value="Bo3g040210"/>
</dbReference>
<dbReference type="Gramene" id="Bo3g040210.1">
    <property type="protein sequence ID" value="Bo3g040210.1"/>
    <property type="gene ID" value="Bo3g040210"/>
</dbReference>
<reference evidence="1" key="2">
    <citation type="submission" date="2015-03" db="UniProtKB">
        <authorList>
            <consortium name="EnsemblPlants"/>
        </authorList>
    </citation>
    <scope>IDENTIFICATION</scope>
</reference>
<dbReference type="eggNOG" id="KOG1075">
    <property type="taxonomic scope" value="Eukaryota"/>
</dbReference>
<organism evidence="1 2">
    <name type="scientific">Brassica oleracea var. oleracea</name>
    <dbReference type="NCBI Taxonomy" id="109376"/>
    <lineage>
        <taxon>Eukaryota</taxon>
        <taxon>Viridiplantae</taxon>
        <taxon>Streptophyta</taxon>
        <taxon>Embryophyta</taxon>
        <taxon>Tracheophyta</taxon>
        <taxon>Spermatophyta</taxon>
        <taxon>Magnoliopsida</taxon>
        <taxon>eudicotyledons</taxon>
        <taxon>Gunneridae</taxon>
        <taxon>Pentapetalae</taxon>
        <taxon>rosids</taxon>
        <taxon>malvids</taxon>
        <taxon>Brassicales</taxon>
        <taxon>Brassicaceae</taxon>
        <taxon>Brassiceae</taxon>
        <taxon>Brassica</taxon>
    </lineage>
</organism>
<proteinExistence type="predicted"/>